<feature type="region of interest" description="Disordered" evidence="1">
    <location>
        <begin position="604"/>
        <end position="688"/>
    </location>
</feature>
<protein>
    <submittedName>
        <fullName evidence="2">Uncharacterized protein</fullName>
    </submittedName>
</protein>
<dbReference type="OrthoDB" id="3531077at2759"/>
<proteinExistence type="predicted"/>
<feature type="compositionally biased region" description="Polar residues" evidence="1">
    <location>
        <begin position="667"/>
        <end position="688"/>
    </location>
</feature>
<feature type="compositionally biased region" description="Polar residues" evidence="1">
    <location>
        <begin position="635"/>
        <end position="646"/>
    </location>
</feature>
<keyword evidence="3" id="KW-1185">Reference proteome</keyword>
<dbReference type="GeneID" id="28816507"/>
<reference evidence="2 3" key="1">
    <citation type="submission" date="2015-10" db="EMBL/GenBank/DDBJ databases">
        <title>Full genome of DAOMC 229536 Phialocephala scopiformis, a fungal endophyte of spruce producing the potent anti-insectan compound rugulosin.</title>
        <authorList>
            <consortium name="DOE Joint Genome Institute"/>
            <person name="Walker A.K."/>
            <person name="Frasz S.L."/>
            <person name="Seifert K.A."/>
            <person name="Miller J.D."/>
            <person name="Mondo S.J."/>
            <person name="Labutti K."/>
            <person name="Lipzen A."/>
            <person name="Dockter R."/>
            <person name="Kennedy M."/>
            <person name="Grigoriev I.V."/>
            <person name="Spatafora J.W."/>
        </authorList>
    </citation>
    <scope>NUCLEOTIDE SEQUENCE [LARGE SCALE GENOMIC DNA]</scope>
    <source>
        <strain evidence="2 3">CBS 120377</strain>
    </source>
</reference>
<feature type="compositionally biased region" description="Acidic residues" evidence="1">
    <location>
        <begin position="605"/>
        <end position="622"/>
    </location>
</feature>
<dbReference type="InParanoid" id="A0A132B857"/>
<gene>
    <name evidence="2" type="ORF">LY89DRAFT_330138</name>
</gene>
<dbReference type="EMBL" id="KQ947435">
    <property type="protein sequence ID" value="KUJ08433.1"/>
    <property type="molecule type" value="Genomic_DNA"/>
</dbReference>
<accession>A0A132B857</accession>
<evidence type="ECO:0000313" key="2">
    <source>
        <dbReference type="EMBL" id="KUJ08433.1"/>
    </source>
</evidence>
<feature type="region of interest" description="Disordered" evidence="1">
    <location>
        <begin position="341"/>
        <end position="368"/>
    </location>
</feature>
<sequence length="1030" mass="118729">MAAHSLPSSSTTTCSQISQNDNKHWLIQSPSENWFLYSILYNSFHKQILHPAYYSELLVIPTFYSSQHTPGDCVSTFAANLLRSRTFSMKPVDSSNTNNSQRQSTNIRTTFKRCQQSFKSRAHAYFHRRRFSNLKFVRKARETPGQSLENPIPLSEHVITPRFTMASPSYVMTSSVFQPKRQSPNAHLQVLRNLTQYNKRFSPYFSPALGNASDSWIRHRAKSYRKTRILEQEMKFAQKFVNDTNRLSREDQNEVGSLRRKYRIQIDKMESYNQQWVIDSIQTDKVLEAMKQDLEEIYEPDEKRDITEALEYLLNKEGRSLEELKPLKDAVQGSAFWPAGYDSDEETCSDTSEQETQLHKSNSTSRFYIEDEISDDDDDDDEDEHLYSFPLPKTISTTQQTATMLDETSVAEMLKPDNFNWADEEEDDDEELSFSTTQQSETAEEKFEYLVNHVYDTLRNDLEHLRFRFLRLQTFSPEWIAQQMAPVTFNPVNHKCSWLVRPMAMSKKNLNPPLTGIPTIRLTTPAGQLCELEERDYCFEGPEWAAHFEKRRVSAAETREQLRAMETFDERISRMEAEEYWEQVQARDYERDCEERRRQYAAIEAMDDEEEEAESSTEEDSAEGPFFPVALDNGEGSQLSISQTFADESPLDDTLGDVPSEKEEESVTASSQSQINTTAADYQPTEATENISRATTPDMLDEAVFDDISVSSSVSSLPENDEDDCAEDLFENNKPTPAALTFDRYEAVSKLNTLKKLIAIRVQQLTRFARQLEENEAAEYEIAHFEAKRAKKKSGYIERLQYALASLDLRARLEDSMIRHQDSTSISYTNTVPNSGPAELRIVGPLLTTILAHPWILEHAPLLIQNNKHYRSHKAKDPYQGLRSRMKTIYSLSDVRYRSSSFDYLWTRQYVKRTVEVEKDENLAALEFITMDGIWEAPYDNRIRRAETAGREAKAEELIEARFPAKAAWIAKRRVEGKFVALDMVGGSGVAAGYRRGLKIWKGMKSFLGFGGVKAVEQEDEEVRDDEVEW</sequence>
<name>A0A132B857_MOLSC</name>
<dbReference type="KEGG" id="psco:LY89DRAFT_330138"/>
<dbReference type="Proteomes" id="UP000070700">
    <property type="component" value="Unassembled WGS sequence"/>
</dbReference>
<evidence type="ECO:0000313" key="3">
    <source>
        <dbReference type="Proteomes" id="UP000070700"/>
    </source>
</evidence>
<dbReference type="RefSeq" id="XP_018062788.1">
    <property type="nucleotide sequence ID" value="XM_018206781.1"/>
</dbReference>
<evidence type="ECO:0000256" key="1">
    <source>
        <dbReference type="SAM" id="MobiDB-lite"/>
    </source>
</evidence>
<dbReference type="AlphaFoldDB" id="A0A132B857"/>
<organism evidence="2 3">
    <name type="scientific">Mollisia scopiformis</name>
    <name type="common">Conifer needle endophyte fungus</name>
    <name type="synonym">Phialocephala scopiformis</name>
    <dbReference type="NCBI Taxonomy" id="149040"/>
    <lineage>
        <taxon>Eukaryota</taxon>
        <taxon>Fungi</taxon>
        <taxon>Dikarya</taxon>
        <taxon>Ascomycota</taxon>
        <taxon>Pezizomycotina</taxon>
        <taxon>Leotiomycetes</taxon>
        <taxon>Helotiales</taxon>
        <taxon>Mollisiaceae</taxon>
        <taxon>Mollisia</taxon>
    </lineage>
</organism>
<feature type="compositionally biased region" description="Polar residues" evidence="1">
    <location>
        <begin position="349"/>
        <end position="366"/>
    </location>
</feature>